<comment type="caution">
    <text evidence="13">The sequence shown here is derived from an EMBL/GenBank/DDBJ whole genome shotgun (WGS) entry which is preliminary data.</text>
</comment>
<dbReference type="SUPFAM" id="SSF52172">
    <property type="entry name" value="CheY-like"/>
    <property type="match status" value="1"/>
</dbReference>
<dbReference type="CDD" id="cd16922">
    <property type="entry name" value="HATPase_EvgS-ArcB-TorS-like"/>
    <property type="match status" value="1"/>
</dbReference>
<dbReference type="SMART" id="SM00388">
    <property type="entry name" value="HisKA"/>
    <property type="match status" value="1"/>
</dbReference>
<dbReference type="Pfam" id="PF07695">
    <property type="entry name" value="7TMR-DISM_7TM"/>
    <property type="match status" value="1"/>
</dbReference>
<proteinExistence type="predicted"/>
<evidence type="ECO:0000256" key="4">
    <source>
        <dbReference type="ARBA" id="ARBA00022679"/>
    </source>
</evidence>
<dbReference type="Gene3D" id="3.30.565.10">
    <property type="entry name" value="Histidine kinase-like ATPase, C-terminal domain"/>
    <property type="match status" value="2"/>
</dbReference>
<evidence type="ECO:0000313" key="14">
    <source>
        <dbReference type="Proteomes" id="UP001493487"/>
    </source>
</evidence>
<feature type="transmembrane region" description="Helical" evidence="10">
    <location>
        <begin position="375"/>
        <end position="396"/>
    </location>
</feature>
<dbReference type="EC" id="2.7.13.3" evidence="2"/>
<feature type="transmembrane region" description="Helical" evidence="10">
    <location>
        <begin position="217"/>
        <end position="236"/>
    </location>
</feature>
<evidence type="ECO:0000259" key="11">
    <source>
        <dbReference type="PROSITE" id="PS50109"/>
    </source>
</evidence>
<dbReference type="PANTHER" id="PTHR43547">
    <property type="entry name" value="TWO-COMPONENT HISTIDINE KINASE"/>
    <property type="match status" value="1"/>
</dbReference>
<dbReference type="Pfam" id="PF00512">
    <property type="entry name" value="HisKA"/>
    <property type="match status" value="1"/>
</dbReference>
<dbReference type="InterPro" id="IPR011623">
    <property type="entry name" value="7TMR_DISM_rcpt_extracell_dom1"/>
</dbReference>
<dbReference type="InterPro" id="IPR010559">
    <property type="entry name" value="Sig_transdc_His_kin_internal"/>
</dbReference>
<feature type="domain" description="Histidine kinase" evidence="11">
    <location>
        <begin position="452"/>
        <end position="670"/>
    </location>
</feature>
<comment type="catalytic activity">
    <reaction evidence="1">
        <text>ATP + protein L-histidine = ADP + protein N-phospho-L-histidine.</text>
        <dbReference type="EC" id="2.7.13.3"/>
    </reaction>
</comment>
<keyword evidence="5" id="KW-0547">Nucleotide-binding</keyword>
<keyword evidence="6" id="KW-0418">Kinase</keyword>
<feature type="domain" description="Histidine kinase" evidence="11">
    <location>
        <begin position="938"/>
        <end position="1035"/>
    </location>
</feature>
<feature type="transmembrane region" description="Helical" evidence="10">
    <location>
        <begin position="313"/>
        <end position="331"/>
    </location>
</feature>
<dbReference type="InterPro" id="IPR008979">
    <property type="entry name" value="Galactose-bd-like_sf"/>
</dbReference>
<dbReference type="SUPFAM" id="SSF49785">
    <property type="entry name" value="Galactose-binding domain-like"/>
    <property type="match status" value="1"/>
</dbReference>
<keyword evidence="7 13" id="KW-0067">ATP-binding</keyword>
<name>A0ABV1KSE2_9BACL</name>
<dbReference type="PROSITE" id="PS50110">
    <property type="entry name" value="RESPONSE_REGULATORY"/>
    <property type="match status" value="1"/>
</dbReference>
<protein>
    <recommendedName>
        <fullName evidence="2">histidine kinase</fullName>
        <ecNumber evidence="2">2.7.13.3</ecNumber>
    </recommendedName>
</protein>
<dbReference type="PRINTS" id="PR00344">
    <property type="entry name" value="BCTRLSENSOR"/>
</dbReference>
<dbReference type="Gene3D" id="1.10.287.130">
    <property type="match status" value="1"/>
</dbReference>
<reference evidence="13 14" key="1">
    <citation type="journal article" date="2023" name="Genome Announc.">
        <title>Pan-Genome Analyses of the Genus Cohnella and Proposal of the Novel Species Cohnella silvisoli sp. nov., Isolated from Forest Soil.</title>
        <authorList>
            <person name="Wang C."/>
            <person name="Mao L."/>
            <person name="Bao G."/>
            <person name="Zhu H."/>
        </authorList>
    </citation>
    <scope>NUCLEOTIDE SEQUENCE [LARGE SCALE GENOMIC DNA]</scope>
    <source>
        <strain evidence="13 14">NL03-T5-1</strain>
    </source>
</reference>
<evidence type="ECO:0000256" key="3">
    <source>
        <dbReference type="ARBA" id="ARBA00022553"/>
    </source>
</evidence>
<feature type="transmembrane region" description="Helical" evidence="10">
    <location>
        <begin position="248"/>
        <end position="266"/>
    </location>
</feature>
<dbReference type="SMART" id="SM00387">
    <property type="entry name" value="HATPase_c"/>
    <property type="match status" value="2"/>
</dbReference>
<feature type="modified residue" description="4-aspartylphosphate" evidence="9">
    <location>
        <position position="761"/>
    </location>
</feature>
<evidence type="ECO:0000259" key="12">
    <source>
        <dbReference type="PROSITE" id="PS50110"/>
    </source>
</evidence>
<dbReference type="InterPro" id="IPR003661">
    <property type="entry name" value="HisK_dim/P_dom"/>
</dbReference>
<dbReference type="Pfam" id="PF02518">
    <property type="entry name" value="HATPase_c"/>
    <property type="match status" value="2"/>
</dbReference>
<dbReference type="SMART" id="SM00448">
    <property type="entry name" value="REC"/>
    <property type="match status" value="1"/>
</dbReference>
<sequence>MKLKKLVRPIRPMKWFKLAVPILFVAAMLCIMAISVRNSTSFQPLARQGYLDLSGWDFGRDGAVKLDGEWEFYWNKLLMPDDFRSGALSPSSREFVRVPAAWTNAALHKTTNYGAATYRLRVKIKDHDELLGLKMTSIRMSNRIFVNGVEVGGSGRPGLTKPDYAMSNRPYATAFTPQRNELDITIQVANFDYKAGGIVQSLYLGHSSEIMSMSSRLTIINTLVAACLFVSGLYYLFVYIGRREDLSFLYYSGYCLTGGLYEMMYGEKLMLQLFPHWPADILFRLQNAMMYASIVLVLMFLREIMSHLLPRWMLLTILVFMGGYAVFYLLLPLDVVTRAENVFLLLGLLLYVWIVLLLLAALLRGRYGRLERQGVIYLLVAFICVILSFADGMLYVNNMKSDNYVGNASYAMFTLITSLILSRHYNNAFRTMEDMNARLLSLDKLKDEFLANTSHDLRTPLNGMINLTQSVLKQSGDRLKPSHREDLQIAVTAGRRLNKLIDDILVISSLKAGAISLHLVSVDVRRTAGTVLEVLKPQADAQSIRLINSIPAALPAVMADPDRLRQVYYNLLGNALKFTTSGSVEVGGRLNGTMLELWVADTGKGIAAEELQFIFQSFYQVDSGDHRSVQGTGLGLPIAKQLVELHGGTIAVSSVPDKGSRFSFTLPASNVMSRSLPADRPREGEAEVVATAEEALNRQIEGNGKRNGRYSILIAEDDAASMKALLNLLTDEDAAIETVRDGRHAMDRIDSRRKYDLVILDIMMPGMTGLQVLRGIREHFSMIELPVLLLTAKTRKEEIRAGLEAGANDYIAKPFESEELIARVHTLLQLRTSVGALVTAELSFLQAQIKPHFLYNALSVISSLSTREPGRSKELLLYLSDYLRGCFSFDNQDGLISLAEELRTVEAYLTIEKERFKERLTVIYDIDPDIDIAVPMLMIQPLVENAVRHGLMGRVEGGTVRLSVRQEQDCVRLIVEDDGAGIEENRLEELLRGGTDRGVGLTNINKRVQAIYGTGLQIESRPGAGTKVSITIPTD</sequence>
<keyword evidence="10" id="KW-0812">Transmembrane</keyword>
<dbReference type="Gene3D" id="3.40.50.2300">
    <property type="match status" value="1"/>
</dbReference>
<evidence type="ECO:0000313" key="13">
    <source>
        <dbReference type="EMBL" id="MEQ4482392.1"/>
    </source>
</evidence>
<dbReference type="CDD" id="cd00082">
    <property type="entry name" value="HisKA"/>
    <property type="match status" value="1"/>
</dbReference>
<feature type="transmembrane region" description="Helical" evidence="10">
    <location>
        <begin position="343"/>
        <end position="363"/>
    </location>
</feature>
<gene>
    <name evidence="13" type="ORF">QJS35_08300</name>
</gene>
<evidence type="ECO:0000256" key="9">
    <source>
        <dbReference type="PROSITE-ProRule" id="PRU00169"/>
    </source>
</evidence>
<dbReference type="PANTHER" id="PTHR43547:SF2">
    <property type="entry name" value="HYBRID SIGNAL TRANSDUCTION HISTIDINE KINASE C"/>
    <property type="match status" value="1"/>
</dbReference>
<evidence type="ECO:0000256" key="10">
    <source>
        <dbReference type="SAM" id="Phobius"/>
    </source>
</evidence>
<evidence type="ECO:0000256" key="6">
    <source>
        <dbReference type="ARBA" id="ARBA00022777"/>
    </source>
</evidence>
<dbReference type="Proteomes" id="UP001493487">
    <property type="component" value="Unassembled WGS sequence"/>
</dbReference>
<feature type="domain" description="Response regulatory" evidence="12">
    <location>
        <begin position="711"/>
        <end position="828"/>
    </location>
</feature>
<accession>A0ABV1KSE2</accession>
<keyword evidence="10" id="KW-1133">Transmembrane helix</keyword>
<dbReference type="InterPro" id="IPR011006">
    <property type="entry name" value="CheY-like_superfamily"/>
</dbReference>
<dbReference type="InterPro" id="IPR001789">
    <property type="entry name" value="Sig_transdc_resp-reg_receiver"/>
</dbReference>
<dbReference type="PROSITE" id="PS50109">
    <property type="entry name" value="HIS_KIN"/>
    <property type="match status" value="2"/>
</dbReference>
<keyword evidence="8" id="KW-0902">Two-component regulatory system</keyword>
<dbReference type="EMBL" id="JASKHM010000004">
    <property type="protein sequence ID" value="MEQ4482392.1"/>
    <property type="molecule type" value="Genomic_DNA"/>
</dbReference>
<dbReference type="Pfam" id="PF06580">
    <property type="entry name" value="His_kinase"/>
    <property type="match status" value="1"/>
</dbReference>
<dbReference type="Gene3D" id="2.60.120.260">
    <property type="entry name" value="Galactose-binding domain-like"/>
    <property type="match status" value="1"/>
</dbReference>
<dbReference type="RefSeq" id="WP_232187619.1">
    <property type="nucleotide sequence ID" value="NZ_JAIOAP010000013.1"/>
</dbReference>
<dbReference type="InterPro" id="IPR003594">
    <property type="entry name" value="HATPase_dom"/>
</dbReference>
<dbReference type="GO" id="GO:0005524">
    <property type="term" value="F:ATP binding"/>
    <property type="evidence" value="ECO:0007669"/>
    <property type="project" value="UniProtKB-KW"/>
</dbReference>
<evidence type="ECO:0000256" key="8">
    <source>
        <dbReference type="ARBA" id="ARBA00023012"/>
    </source>
</evidence>
<dbReference type="SUPFAM" id="SSF47384">
    <property type="entry name" value="Homodimeric domain of signal transducing histidine kinase"/>
    <property type="match status" value="1"/>
</dbReference>
<dbReference type="SUPFAM" id="SSF55874">
    <property type="entry name" value="ATPase domain of HSP90 chaperone/DNA topoisomerase II/histidine kinase"/>
    <property type="match status" value="2"/>
</dbReference>
<keyword evidence="10" id="KW-0472">Membrane</keyword>
<dbReference type="InterPro" id="IPR036890">
    <property type="entry name" value="HATPase_C_sf"/>
</dbReference>
<keyword evidence="14" id="KW-1185">Reference proteome</keyword>
<evidence type="ECO:0000256" key="2">
    <source>
        <dbReference type="ARBA" id="ARBA00012438"/>
    </source>
</evidence>
<organism evidence="13 14">
    <name type="scientific">Cohnella silvisoli</name>
    <dbReference type="NCBI Taxonomy" id="2873699"/>
    <lineage>
        <taxon>Bacteria</taxon>
        <taxon>Bacillati</taxon>
        <taxon>Bacillota</taxon>
        <taxon>Bacilli</taxon>
        <taxon>Bacillales</taxon>
        <taxon>Paenibacillaceae</taxon>
        <taxon>Cohnella</taxon>
    </lineage>
</organism>
<dbReference type="InterPro" id="IPR004358">
    <property type="entry name" value="Sig_transdc_His_kin-like_C"/>
</dbReference>
<keyword evidence="4" id="KW-0808">Transferase</keyword>
<dbReference type="Pfam" id="PF00072">
    <property type="entry name" value="Response_reg"/>
    <property type="match status" value="1"/>
</dbReference>
<dbReference type="InterPro" id="IPR036097">
    <property type="entry name" value="HisK_dim/P_sf"/>
</dbReference>
<dbReference type="InterPro" id="IPR005467">
    <property type="entry name" value="His_kinase_dom"/>
</dbReference>
<evidence type="ECO:0000256" key="7">
    <source>
        <dbReference type="ARBA" id="ARBA00022840"/>
    </source>
</evidence>
<keyword evidence="3 9" id="KW-0597">Phosphoprotein</keyword>
<evidence type="ECO:0000256" key="1">
    <source>
        <dbReference type="ARBA" id="ARBA00000085"/>
    </source>
</evidence>
<feature type="transmembrane region" description="Helical" evidence="10">
    <location>
        <begin position="281"/>
        <end position="301"/>
    </location>
</feature>
<evidence type="ECO:0000256" key="5">
    <source>
        <dbReference type="ARBA" id="ARBA00022741"/>
    </source>
</evidence>